<organism evidence="1 2">
    <name type="scientific">Fervidibacillus halotolerans</name>
    <dbReference type="NCBI Taxonomy" id="2980027"/>
    <lineage>
        <taxon>Bacteria</taxon>
        <taxon>Bacillati</taxon>
        <taxon>Bacillota</taxon>
        <taxon>Bacilli</taxon>
        <taxon>Bacillales</taxon>
        <taxon>Bacillaceae</taxon>
        <taxon>Fervidibacillus</taxon>
    </lineage>
</organism>
<dbReference type="EMBL" id="CP106877">
    <property type="protein sequence ID" value="WAA11647.1"/>
    <property type="molecule type" value="Genomic_DNA"/>
</dbReference>
<gene>
    <name evidence="1" type="ORF">OE105_08425</name>
</gene>
<dbReference type="InterPro" id="IPR014199">
    <property type="entry name" value="Spore_YtxC"/>
</dbReference>
<protein>
    <submittedName>
        <fullName evidence="1">Sporulation protein YtxC</fullName>
    </submittedName>
</protein>
<evidence type="ECO:0000313" key="1">
    <source>
        <dbReference type="EMBL" id="WAA11647.1"/>
    </source>
</evidence>
<accession>A0A9E8LYA6</accession>
<evidence type="ECO:0000313" key="2">
    <source>
        <dbReference type="Proteomes" id="UP001164726"/>
    </source>
</evidence>
<proteinExistence type="predicted"/>
<dbReference type="KEGG" id="fhl:OE105_08425"/>
<dbReference type="Pfam" id="PF08812">
    <property type="entry name" value="YtxC"/>
    <property type="match status" value="1"/>
</dbReference>
<sequence>MVNIDFHNPEDLTFLYERLEKNAPSLRLERRGFRLSITFDEQDREQALFELKQGFKQLLKAKRIEWWKNILREEFYYRDSVEQLQIIDIAQSIANGERKDVSSLVDFNDEEKRMDEAIWELLKREETFSFEAFVKFRLRFYLDQLTTYITMAIDEYKLEQDYQMFLNYLRDFVRNRPPQMDRIYIVERDRFSFFDENRREISPLDLYKKIDRKLLSSHPVYVDSAIIAPLISIAPNDINVYTKNPEQGIIFTLKNIFEEKLQIFPLEGWKNQF</sequence>
<dbReference type="Proteomes" id="UP001164726">
    <property type="component" value="Chromosome"/>
</dbReference>
<dbReference type="RefSeq" id="WP_275419760.1">
    <property type="nucleotide sequence ID" value="NZ_CP106877.1"/>
</dbReference>
<name>A0A9E8LYA6_9BACI</name>
<dbReference type="AlphaFoldDB" id="A0A9E8LYA6"/>
<keyword evidence="2" id="KW-1185">Reference proteome</keyword>
<reference evidence="1" key="1">
    <citation type="submission" date="2022-09" db="EMBL/GenBank/DDBJ databases">
        <title>Complete Genomes of Fervidibacillus albus and Fervidibacillus halotolerans isolated from tidal flat sediments.</title>
        <authorList>
            <person name="Kwon K.K."/>
            <person name="Yang S.-H."/>
            <person name="Park M.J."/>
            <person name="Oh H.-M."/>
        </authorList>
    </citation>
    <scope>NUCLEOTIDE SEQUENCE</scope>
    <source>
        <strain evidence="1">MEBiC13594</strain>
    </source>
</reference>